<comment type="caution">
    <text evidence="3">The sequence shown here is derived from an EMBL/GenBank/DDBJ whole genome shotgun (WGS) entry which is preliminary data.</text>
</comment>
<dbReference type="AlphaFoldDB" id="A0A495W0W4"/>
<sequence>MRRLIRNIGVTAVLIALTAVAVPPATGQPDDVPRVAVETAYFEFTDYTRERFVLKLSDQDKIEHARRILSGEATSQVHVHGRIVKRSAPYNSRWSYHLDPETVSFFEVAIEVCDATIPYVEHHLDEAGGAFLPGLHWCPWESRLVRELPEP</sequence>
<organism evidence="3 4">
    <name type="scientific">Saccharothrix australiensis</name>
    <dbReference type="NCBI Taxonomy" id="2072"/>
    <lineage>
        <taxon>Bacteria</taxon>
        <taxon>Bacillati</taxon>
        <taxon>Actinomycetota</taxon>
        <taxon>Actinomycetes</taxon>
        <taxon>Pseudonocardiales</taxon>
        <taxon>Pseudonocardiaceae</taxon>
        <taxon>Saccharothrix</taxon>
    </lineage>
</organism>
<dbReference type="PANTHER" id="PTHR35883:SF1">
    <property type="entry name" value="CALMODULIN-BINDING PROTEIN CAM-BP15-RELATED"/>
    <property type="match status" value="1"/>
</dbReference>
<protein>
    <recommendedName>
        <fullName evidence="2">BP74 N-terminal domain-containing protein</fullName>
    </recommendedName>
</protein>
<evidence type="ECO:0000313" key="3">
    <source>
        <dbReference type="EMBL" id="RKT55312.1"/>
    </source>
</evidence>
<reference evidence="3 4" key="1">
    <citation type="submission" date="2018-10" db="EMBL/GenBank/DDBJ databases">
        <title>Sequencing the genomes of 1000 actinobacteria strains.</title>
        <authorList>
            <person name="Klenk H.-P."/>
        </authorList>
    </citation>
    <scope>NUCLEOTIDE SEQUENCE [LARGE SCALE GENOMIC DNA]</scope>
    <source>
        <strain evidence="3 4">DSM 43800</strain>
    </source>
</reference>
<feature type="domain" description="BP74 N-terminal" evidence="2">
    <location>
        <begin position="38"/>
        <end position="149"/>
    </location>
</feature>
<feature type="chain" id="PRO_5019808572" description="BP74 N-terminal domain-containing protein" evidence="1">
    <location>
        <begin position="22"/>
        <end position="151"/>
    </location>
</feature>
<proteinExistence type="predicted"/>
<name>A0A495W0W4_9PSEU</name>
<dbReference type="Proteomes" id="UP000282084">
    <property type="component" value="Unassembled WGS sequence"/>
</dbReference>
<dbReference type="PANTHER" id="PTHR35883">
    <property type="entry name" value="CYCLIC AMP-INDUCIBLE PROTEIN BP74-RELATED"/>
    <property type="match status" value="1"/>
</dbReference>
<keyword evidence="4" id="KW-1185">Reference proteome</keyword>
<evidence type="ECO:0000313" key="4">
    <source>
        <dbReference type="Proteomes" id="UP000282084"/>
    </source>
</evidence>
<dbReference type="InterPro" id="IPR056422">
    <property type="entry name" value="BP74_N"/>
</dbReference>
<accession>A0A495W0W4</accession>
<dbReference type="EMBL" id="RBXO01000001">
    <property type="protein sequence ID" value="RKT55312.1"/>
    <property type="molecule type" value="Genomic_DNA"/>
</dbReference>
<keyword evidence="1" id="KW-0732">Signal</keyword>
<evidence type="ECO:0000259" key="2">
    <source>
        <dbReference type="Pfam" id="PF23621"/>
    </source>
</evidence>
<gene>
    <name evidence="3" type="ORF">C8E97_3975</name>
</gene>
<feature type="signal peptide" evidence="1">
    <location>
        <begin position="1"/>
        <end position="21"/>
    </location>
</feature>
<dbReference type="RefSeq" id="WP_211347082.1">
    <property type="nucleotide sequence ID" value="NZ_RBXO01000001.1"/>
</dbReference>
<dbReference type="InterPro" id="IPR053344">
    <property type="entry name" value="cAMP-inducible_BP74-like"/>
</dbReference>
<evidence type="ECO:0000256" key="1">
    <source>
        <dbReference type="SAM" id="SignalP"/>
    </source>
</evidence>
<dbReference type="Pfam" id="PF23621">
    <property type="entry name" value="BP74_N"/>
    <property type="match status" value="1"/>
</dbReference>